<dbReference type="EMBL" id="QSGD01000066">
    <property type="protein sequence ID" value="RHB00498.1"/>
    <property type="molecule type" value="Genomic_DNA"/>
</dbReference>
<reference evidence="1 2" key="1">
    <citation type="submission" date="2018-08" db="EMBL/GenBank/DDBJ databases">
        <title>A genome reference for cultivated species of the human gut microbiota.</title>
        <authorList>
            <person name="Zou Y."/>
            <person name="Xue W."/>
            <person name="Luo G."/>
        </authorList>
    </citation>
    <scope>NUCLEOTIDE SEQUENCE [LARGE SCALE GENOMIC DNA]</scope>
    <source>
        <strain evidence="1 2">AM42-13AC</strain>
    </source>
</reference>
<dbReference type="RefSeq" id="WP_117925717.1">
    <property type="nucleotide sequence ID" value="NZ_CBCTJA010000005.1"/>
</dbReference>
<name>A0A413U9X7_9FIRM</name>
<sequence length="281" mass="31578">MTKHKKEQNKSRLCKIVYFDEESVTDYIQIVEGGKLEKTTELLNETKDKGQASIDTKASVGIGGVLKALVGFEIKGSVDAGLETSFNTNQMVKNIVKNTILTDFIDLIDELSSEEKDGVQNCGAINKFTGYKIYAPKDSLSYVALISPYLSMLKGGTNIPAGDFNIAIDKLDNTIKNAKGYYEFVGNRGEEQVIFRFNIKSFKNNYKTTDLQKMKISIYAIKVGQSTIEKLNFNNEFEIEENFSKKDNPEYEKKKKKVEDTSVEKLLDIYDVLLAGVESDD</sequence>
<organism evidence="1 2">
    <name type="scientific">Holdemanella biformis</name>
    <dbReference type="NCBI Taxonomy" id="1735"/>
    <lineage>
        <taxon>Bacteria</taxon>
        <taxon>Bacillati</taxon>
        <taxon>Bacillota</taxon>
        <taxon>Erysipelotrichia</taxon>
        <taxon>Erysipelotrichales</taxon>
        <taxon>Erysipelotrichaceae</taxon>
        <taxon>Holdemanella</taxon>
    </lineage>
</organism>
<gene>
    <name evidence="1" type="ORF">DW907_11230</name>
</gene>
<dbReference type="Proteomes" id="UP000285288">
    <property type="component" value="Unassembled WGS sequence"/>
</dbReference>
<evidence type="ECO:0000313" key="1">
    <source>
        <dbReference type="EMBL" id="RHB00498.1"/>
    </source>
</evidence>
<proteinExistence type="predicted"/>
<dbReference type="InterPro" id="IPR045633">
    <property type="entry name" value="DUF6414"/>
</dbReference>
<accession>A0A413U9X7</accession>
<protein>
    <submittedName>
        <fullName evidence="1">Uncharacterized protein</fullName>
    </submittedName>
</protein>
<dbReference type="AlphaFoldDB" id="A0A413U9X7"/>
<comment type="caution">
    <text evidence="1">The sequence shown here is derived from an EMBL/GenBank/DDBJ whole genome shotgun (WGS) entry which is preliminary data.</text>
</comment>
<dbReference type="Pfam" id="PF19952">
    <property type="entry name" value="DUF6414"/>
    <property type="match status" value="1"/>
</dbReference>
<evidence type="ECO:0000313" key="2">
    <source>
        <dbReference type="Proteomes" id="UP000285288"/>
    </source>
</evidence>